<dbReference type="NCBIfam" id="NF002023">
    <property type="entry name" value="PRK00844.1"/>
    <property type="match status" value="1"/>
</dbReference>
<feature type="binding site" evidence="9">
    <location>
        <position position="198"/>
    </location>
    <ligand>
        <name>alpha-D-glucose 1-phosphate</name>
        <dbReference type="ChEBI" id="CHEBI:58601"/>
    </ligand>
</feature>
<dbReference type="NCBIfam" id="TIGR02091">
    <property type="entry name" value="glgC"/>
    <property type="match status" value="1"/>
</dbReference>
<feature type="site" description="Could play a key role in the communication between the regulatory and the substrate sites" evidence="9">
    <location>
        <position position="61"/>
    </location>
</feature>
<dbReference type="PROSITE" id="PS00809">
    <property type="entry name" value="ADP_GLC_PYROPHOSPH_2"/>
    <property type="match status" value="1"/>
</dbReference>
<evidence type="ECO:0000313" key="13">
    <source>
        <dbReference type="Proteomes" id="UP000596827"/>
    </source>
</evidence>
<dbReference type="GO" id="GO:0005978">
    <property type="term" value="P:glycogen biosynthetic process"/>
    <property type="evidence" value="ECO:0007669"/>
    <property type="project" value="UniProtKB-UniRule"/>
</dbReference>
<feature type="site" description="Could play a key role in the communication between the regulatory and the substrate sites" evidence="9">
    <location>
        <position position="99"/>
    </location>
</feature>
<feature type="binding site" evidence="9">
    <location>
        <begin position="180"/>
        <end position="181"/>
    </location>
    <ligand>
        <name>alpha-D-glucose 1-phosphate</name>
        <dbReference type="ChEBI" id="CHEBI:58601"/>
    </ligand>
</feature>
<gene>
    <name evidence="9 12" type="primary">glgC</name>
    <name evidence="12" type="ORF">H8R02_25155</name>
</gene>
<keyword evidence="7 9" id="KW-0320">Glycogen biosynthesis</keyword>
<dbReference type="PANTHER" id="PTHR43523">
    <property type="entry name" value="GLUCOSE-1-PHOSPHATE ADENYLYLTRANSFERASE-RELATED"/>
    <property type="match status" value="1"/>
</dbReference>
<keyword evidence="2 9" id="KW-0321">Glycogen metabolism</keyword>
<dbReference type="InterPro" id="IPR005835">
    <property type="entry name" value="NTP_transferase_dom"/>
</dbReference>
<dbReference type="PROSITE" id="PS00810">
    <property type="entry name" value="ADP_GLC_PYROPHOSPH_3"/>
    <property type="match status" value="1"/>
</dbReference>
<dbReference type="Gene3D" id="3.90.550.10">
    <property type="entry name" value="Spore Coat Polysaccharide Biosynthesis Protein SpsA, Chain A"/>
    <property type="match status" value="1"/>
</dbReference>
<evidence type="ECO:0000256" key="2">
    <source>
        <dbReference type="ARBA" id="ARBA00022600"/>
    </source>
</evidence>
<organism evidence="12 13">
    <name type="scientific">Ramlibacter albus</name>
    <dbReference type="NCBI Taxonomy" id="2079448"/>
    <lineage>
        <taxon>Bacteria</taxon>
        <taxon>Pseudomonadati</taxon>
        <taxon>Pseudomonadota</taxon>
        <taxon>Betaproteobacteria</taxon>
        <taxon>Burkholderiales</taxon>
        <taxon>Comamonadaceae</taxon>
        <taxon>Ramlibacter</taxon>
    </lineage>
</organism>
<evidence type="ECO:0000259" key="10">
    <source>
        <dbReference type="Pfam" id="PF00483"/>
    </source>
</evidence>
<evidence type="ECO:0000256" key="8">
    <source>
        <dbReference type="ARBA" id="ARBA00023277"/>
    </source>
</evidence>
<comment type="catalytic activity">
    <reaction evidence="9">
        <text>alpha-D-glucose 1-phosphate + ATP + H(+) = ADP-alpha-D-glucose + diphosphate</text>
        <dbReference type="Rhea" id="RHEA:12120"/>
        <dbReference type="ChEBI" id="CHEBI:15378"/>
        <dbReference type="ChEBI" id="CHEBI:30616"/>
        <dbReference type="ChEBI" id="CHEBI:33019"/>
        <dbReference type="ChEBI" id="CHEBI:57498"/>
        <dbReference type="ChEBI" id="CHEBI:58601"/>
        <dbReference type="EC" id="2.7.7.27"/>
    </reaction>
</comment>
<sequence>MPANRNVLAFVMAGGEGSRLHPLTANRCKPAVPFNGKHRIVDFVLSNLVNSEIYSIYLLVQYKSQSLIEHVRQSWTMARFIQQHFITVVPPQMRNGPEWFQGTADAVYQNIHLIENMQPDIVAVFGADHIYRMDVRQMIDFHIKSGAHASVATLPVPLSQCDQFGMVEIDDSHRIHDFKEKPLSTRPMPGSKTHALASMGNYIFNADVLLTQLRKMHENGETDFGKHILPSMVKSHRLVAYDFDTNHIPGTEPYEEHGYWRDVGTIDAYYEAHFDTLGAAPKFRMTNKRWPIYASPDQAESAQIENGVINRSVVGSGSIIDGATLDHAMLRRSVLVERSAKLEHCIIMERSRIGRGAQVKRCIIDQDNDVPPGERIGFDAAEDSRRFHVTPSGIVVVPAGYFKPREGRSPFAAVRDVVRGEPCMEVLA</sequence>
<dbReference type="InterPro" id="IPR029044">
    <property type="entry name" value="Nucleotide-diphossugar_trans"/>
</dbReference>
<comment type="pathway">
    <text evidence="9">Glycan biosynthesis; glycogen biosynthesis.</text>
</comment>
<proteinExistence type="inferred from homology"/>
<dbReference type="CDD" id="cd04651">
    <property type="entry name" value="LbH_G1P_AT_C"/>
    <property type="match status" value="1"/>
</dbReference>
<evidence type="ECO:0000256" key="1">
    <source>
        <dbReference type="ARBA" id="ARBA00010443"/>
    </source>
</evidence>
<accession>A0A923MCC4</accession>
<keyword evidence="5 9" id="KW-0547">Nucleotide-binding</keyword>
<feature type="binding site" evidence="9">
    <location>
        <position position="165"/>
    </location>
    <ligand>
        <name>alpha-D-glucose 1-phosphate</name>
        <dbReference type="ChEBI" id="CHEBI:58601"/>
    </ligand>
</feature>
<dbReference type="SUPFAM" id="SSF53448">
    <property type="entry name" value="Nucleotide-diphospho-sugar transferases"/>
    <property type="match status" value="1"/>
</dbReference>
<keyword evidence="8 9" id="KW-0119">Carbohydrate metabolism</keyword>
<evidence type="ECO:0000256" key="5">
    <source>
        <dbReference type="ARBA" id="ARBA00022741"/>
    </source>
</evidence>
<dbReference type="InterPro" id="IPR011004">
    <property type="entry name" value="Trimer_LpxA-like_sf"/>
</dbReference>
<reference evidence="12" key="1">
    <citation type="submission" date="2020-08" db="EMBL/GenBank/DDBJ databases">
        <title>Ramlibacter sp. GTP1 16S ribosomal RNA gene genome sequencing and assembly.</title>
        <authorList>
            <person name="Kang M."/>
        </authorList>
    </citation>
    <scope>NUCLEOTIDE SEQUENCE</scope>
    <source>
        <strain evidence="12">GTP1</strain>
    </source>
</reference>
<evidence type="ECO:0000313" key="12">
    <source>
        <dbReference type="EMBL" id="MBC5767778.1"/>
    </source>
</evidence>
<evidence type="ECO:0000256" key="4">
    <source>
        <dbReference type="ARBA" id="ARBA00022695"/>
    </source>
</evidence>
<dbReference type="GO" id="GO:0008878">
    <property type="term" value="F:glucose-1-phosphate adenylyltransferase activity"/>
    <property type="evidence" value="ECO:0007669"/>
    <property type="project" value="UniProtKB-UniRule"/>
</dbReference>
<dbReference type="InterPro" id="IPR056818">
    <property type="entry name" value="GlmU/GlgC-like_hexapep"/>
</dbReference>
<dbReference type="Pfam" id="PF24894">
    <property type="entry name" value="Hexapep_GlmU"/>
    <property type="match status" value="1"/>
</dbReference>
<evidence type="ECO:0000256" key="3">
    <source>
        <dbReference type="ARBA" id="ARBA00022679"/>
    </source>
</evidence>
<dbReference type="RefSeq" id="WP_187084258.1">
    <property type="nucleotide sequence ID" value="NZ_JACORU010000012.1"/>
</dbReference>
<comment type="caution">
    <text evidence="12">The sequence shown here is derived from an EMBL/GenBank/DDBJ whole genome shotgun (WGS) entry which is preliminary data.</text>
</comment>
<keyword evidence="13" id="KW-1185">Reference proteome</keyword>
<dbReference type="HAMAP" id="MF_00624">
    <property type="entry name" value="GlgC"/>
    <property type="match status" value="1"/>
</dbReference>
<dbReference type="Pfam" id="PF00483">
    <property type="entry name" value="NTP_transferase"/>
    <property type="match status" value="1"/>
</dbReference>
<name>A0A923MCC4_9BURK</name>
<dbReference type="SUPFAM" id="SSF51161">
    <property type="entry name" value="Trimeric LpxA-like enzymes"/>
    <property type="match status" value="1"/>
</dbReference>
<dbReference type="InterPro" id="IPR005836">
    <property type="entry name" value="ADP_Glu_pyroP_CS"/>
</dbReference>
<protein>
    <recommendedName>
        <fullName evidence="9">Glucose-1-phosphate adenylyltransferase</fullName>
        <ecNumber evidence="9">2.7.7.27</ecNumber>
    </recommendedName>
    <alternativeName>
        <fullName evidence="9">ADP-glucose pyrophosphorylase</fullName>
        <shortName evidence="9">ADPGlc PPase</shortName>
    </alternativeName>
    <alternativeName>
        <fullName evidence="9">ADP-glucose synthase</fullName>
    </alternativeName>
</protein>
<evidence type="ECO:0000259" key="11">
    <source>
        <dbReference type="Pfam" id="PF24894"/>
    </source>
</evidence>
<dbReference type="GO" id="GO:0005524">
    <property type="term" value="F:ATP binding"/>
    <property type="evidence" value="ECO:0007669"/>
    <property type="project" value="UniProtKB-KW"/>
</dbReference>
<evidence type="ECO:0000256" key="6">
    <source>
        <dbReference type="ARBA" id="ARBA00022840"/>
    </source>
</evidence>
<dbReference type="Gene3D" id="2.160.10.10">
    <property type="entry name" value="Hexapeptide repeat proteins"/>
    <property type="match status" value="1"/>
</dbReference>
<dbReference type="InterPro" id="IPR023049">
    <property type="entry name" value="GlgC_bac"/>
</dbReference>
<dbReference type="InterPro" id="IPR011831">
    <property type="entry name" value="ADP-Glc_PPase"/>
</dbReference>
<feature type="domain" description="Nucleotidyl transferase" evidence="10">
    <location>
        <begin position="9"/>
        <end position="275"/>
    </location>
</feature>
<dbReference type="AlphaFoldDB" id="A0A923MCC4"/>
<dbReference type="Proteomes" id="UP000596827">
    <property type="component" value="Unassembled WGS sequence"/>
</dbReference>
<dbReference type="EMBL" id="JACORU010000012">
    <property type="protein sequence ID" value="MBC5767778.1"/>
    <property type="molecule type" value="Genomic_DNA"/>
</dbReference>
<keyword evidence="6 9" id="KW-0067">ATP-binding</keyword>
<comment type="function">
    <text evidence="9">Involved in the biosynthesis of ADP-glucose, a building block required for the elongation reactions to produce glycogen. Catalyzes the reaction between ATP and alpha-D-glucose 1-phosphate (G1P) to produce pyrophosphate and ADP-Glc.</text>
</comment>
<keyword evidence="3 9" id="KW-0808">Transferase</keyword>
<comment type="caution">
    <text evidence="9">Lacks conserved residue(s) required for the propagation of feature annotation.</text>
</comment>
<feature type="domain" description="Glucose-1-phosphate adenylyltransferase/Bifunctional protein GlmU-like C-terminal hexapeptide" evidence="11">
    <location>
        <begin position="303"/>
        <end position="397"/>
    </location>
</feature>
<comment type="similarity">
    <text evidence="1 9">Belongs to the bacterial/plant glucose-1-phosphate adenylyltransferase family.</text>
</comment>
<evidence type="ECO:0000256" key="9">
    <source>
        <dbReference type="HAMAP-Rule" id="MF_00624"/>
    </source>
</evidence>
<keyword evidence="4 9" id="KW-0548">Nucleotidyltransferase</keyword>
<dbReference type="CDD" id="cd02508">
    <property type="entry name" value="ADP_Glucose_PP"/>
    <property type="match status" value="1"/>
</dbReference>
<dbReference type="PANTHER" id="PTHR43523:SF2">
    <property type="entry name" value="GLUCOSE-1-PHOSPHATE ADENYLYLTRANSFERASE"/>
    <property type="match status" value="1"/>
</dbReference>
<dbReference type="EC" id="2.7.7.27" evidence="9"/>
<evidence type="ECO:0000256" key="7">
    <source>
        <dbReference type="ARBA" id="ARBA00023056"/>
    </source>
</evidence>
<comment type="subunit">
    <text evidence="9">Homotetramer.</text>
</comment>